<evidence type="ECO:0000256" key="1">
    <source>
        <dbReference type="SAM" id="Phobius"/>
    </source>
</evidence>
<keyword evidence="1" id="KW-0812">Transmembrane</keyword>
<dbReference type="PIRSF" id="PIRSF037395">
    <property type="entry name" value="UCP037395_ABCper"/>
    <property type="match status" value="1"/>
</dbReference>
<feature type="transmembrane region" description="Helical" evidence="1">
    <location>
        <begin position="184"/>
        <end position="206"/>
    </location>
</feature>
<accession>A0A4Q8ANP0</accession>
<feature type="transmembrane region" description="Helical" evidence="1">
    <location>
        <begin position="111"/>
        <end position="130"/>
    </location>
</feature>
<feature type="transmembrane region" description="Helical" evidence="1">
    <location>
        <begin position="247"/>
        <end position="267"/>
    </location>
</feature>
<name>A0A4Q8ANP0_9MICO</name>
<keyword evidence="1" id="KW-0472">Membrane</keyword>
<comment type="caution">
    <text evidence="2">The sequence shown here is derived from an EMBL/GenBank/DDBJ whole genome shotgun (WGS) entry which is preliminary data.</text>
</comment>
<proteinExistence type="predicted"/>
<dbReference type="InterPro" id="IPR017196">
    <property type="entry name" value="ECF_substrate-spec_UCP037395"/>
</dbReference>
<keyword evidence="1" id="KW-1133">Transmembrane helix</keyword>
<feature type="transmembrane region" description="Helical" evidence="1">
    <location>
        <begin position="67"/>
        <end position="83"/>
    </location>
</feature>
<dbReference type="AlphaFoldDB" id="A0A4Q8ANP0"/>
<keyword evidence="3" id="KW-1185">Reference proteome</keyword>
<evidence type="ECO:0000313" key="2">
    <source>
        <dbReference type="EMBL" id="RZU65569.1"/>
    </source>
</evidence>
<reference evidence="2 3" key="1">
    <citation type="submission" date="2019-02" db="EMBL/GenBank/DDBJ databases">
        <title>Sequencing the genomes of 1000 actinobacteria strains.</title>
        <authorList>
            <person name="Klenk H.-P."/>
        </authorList>
    </citation>
    <scope>NUCLEOTIDE SEQUENCE [LARGE SCALE GENOMIC DNA]</scope>
    <source>
        <strain evidence="2 3">DSM 18319</strain>
    </source>
</reference>
<feature type="transmembrane region" description="Helical" evidence="1">
    <location>
        <begin position="40"/>
        <end position="60"/>
    </location>
</feature>
<dbReference type="RefSeq" id="WP_130505906.1">
    <property type="nucleotide sequence ID" value="NZ_SHLC01000001.1"/>
</dbReference>
<evidence type="ECO:0000313" key="3">
    <source>
        <dbReference type="Proteomes" id="UP000291483"/>
    </source>
</evidence>
<dbReference type="Proteomes" id="UP000291483">
    <property type="component" value="Unassembled WGS sequence"/>
</dbReference>
<gene>
    <name evidence="2" type="ORF">EV379_1903</name>
</gene>
<sequence length="275" mass="27913">MSAARPWLAPLALTAGSLVALAGFTWPLLASAVPSDAQAATPVVAMALVPAAIVALALALDRDMHSAKAVALLGVLAAIGAGIRIAGAGVGGIEAVFILLILAGRAYGPRFGFLLGLLTIAVSSLLWGGLGPWTAFQMFGCAWVAAGAGLLPRIRPRLARASASDAAAASLAARAARRAARLEIAMLAGYGVVASYVFGLLMNIWFWPFAVGTGTGISYEAGAPIGTNLASFALYSLVSSTLTWDTVRAVTTLVGILLLGPAVLAALRRAKLPAR</sequence>
<dbReference type="OrthoDB" id="501320at2"/>
<dbReference type="Gene3D" id="1.10.1760.20">
    <property type="match status" value="1"/>
</dbReference>
<organism evidence="2 3">
    <name type="scientific">Microterricola gilva</name>
    <dbReference type="NCBI Taxonomy" id="393267"/>
    <lineage>
        <taxon>Bacteria</taxon>
        <taxon>Bacillati</taxon>
        <taxon>Actinomycetota</taxon>
        <taxon>Actinomycetes</taxon>
        <taxon>Micrococcales</taxon>
        <taxon>Microbacteriaceae</taxon>
        <taxon>Microterricola</taxon>
    </lineage>
</organism>
<dbReference type="EMBL" id="SHLC01000001">
    <property type="protein sequence ID" value="RZU65569.1"/>
    <property type="molecule type" value="Genomic_DNA"/>
</dbReference>
<protein>
    <submittedName>
        <fullName evidence="2">Energy-coupling factor transport system substrate-specific component</fullName>
    </submittedName>
</protein>